<dbReference type="Gene3D" id="3.40.50.300">
    <property type="entry name" value="P-loop containing nucleotide triphosphate hydrolases"/>
    <property type="match status" value="1"/>
</dbReference>
<protein>
    <recommendedName>
        <fullName evidence="7">Chromosomal replication initiator protein DnaA</fullName>
    </recommendedName>
</protein>
<dbReference type="Pfam" id="PF00308">
    <property type="entry name" value="Bac_DnaA"/>
    <property type="match status" value="1"/>
</dbReference>
<evidence type="ECO:0000256" key="3">
    <source>
        <dbReference type="ARBA" id="ARBA00022741"/>
    </source>
</evidence>
<dbReference type="RefSeq" id="WP_140914631.1">
    <property type="nucleotide sequence ID" value="NZ_VHHP01000002.1"/>
</dbReference>
<name>A0ABY2Z2E3_9BACT</name>
<dbReference type="InterPro" id="IPR003593">
    <property type="entry name" value="AAA+_ATPase"/>
</dbReference>
<evidence type="ECO:0000256" key="6">
    <source>
        <dbReference type="ARBA" id="ARBA00023125"/>
    </source>
</evidence>
<evidence type="ECO:0000256" key="1">
    <source>
        <dbReference type="ARBA" id="ARBA00022490"/>
    </source>
</evidence>
<keyword evidence="4 7" id="KW-0067">ATP-binding</keyword>
<dbReference type="CDD" id="cd06571">
    <property type="entry name" value="Bac_DnaA_C"/>
    <property type="match status" value="1"/>
</dbReference>
<dbReference type="InterPro" id="IPR020591">
    <property type="entry name" value="Chromosome_initiator_DnaA-like"/>
</dbReference>
<dbReference type="InterPro" id="IPR013159">
    <property type="entry name" value="DnaA_C"/>
</dbReference>
<dbReference type="SMART" id="SM00760">
    <property type="entry name" value="Bac_DnaA_C"/>
    <property type="match status" value="1"/>
</dbReference>
<dbReference type="NCBIfam" id="NF001154">
    <property type="entry name" value="PRK00149.3-3"/>
    <property type="match status" value="1"/>
</dbReference>
<keyword evidence="6 7" id="KW-0238">DNA-binding</keyword>
<evidence type="ECO:0000313" key="12">
    <source>
        <dbReference type="Proteomes" id="UP000316851"/>
    </source>
</evidence>
<dbReference type="InterPro" id="IPR027417">
    <property type="entry name" value="P-loop_NTPase"/>
</dbReference>
<evidence type="ECO:0000259" key="9">
    <source>
        <dbReference type="SMART" id="SM00382"/>
    </source>
</evidence>
<evidence type="ECO:0000256" key="5">
    <source>
        <dbReference type="ARBA" id="ARBA00023121"/>
    </source>
</evidence>
<dbReference type="SUPFAM" id="SSF52540">
    <property type="entry name" value="P-loop containing nucleoside triphosphate hydrolases"/>
    <property type="match status" value="1"/>
</dbReference>
<comment type="function">
    <text evidence="7">Plays an essential role in the initiation and regulation of chromosomal replication. ATP-DnaA binds to the origin of replication (oriC) to initiate formation of the DNA replication initiation complex once per cell cycle. Binds the DnaA box (a 9 base pair repeat at the origin) and separates the double-stranded (ds)DNA. Forms a right-handed helical filament on oriC DNA; dsDNA binds to the exterior of the filament while single-stranded (ss)DNA is stabiized in the filament's interior. The ATP-DnaA-oriC complex binds and stabilizes one strand of the AT-rich DNA unwinding element (DUE), permitting loading of DNA polymerase. After initiation quickly degrades to an ADP-DnaA complex that is not apt for DNA replication. Binds acidic phospholipids.</text>
</comment>
<dbReference type="PANTHER" id="PTHR30050:SF2">
    <property type="entry name" value="CHROMOSOMAL REPLICATION INITIATOR PROTEIN DNAA"/>
    <property type="match status" value="1"/>
</dbReference>
<dbReference type="SMART" id="SM00382">
    <property type="entry name" value="AAA"/>
    <property type="match status" value="1"/>
</dbReference>
<accession>A0ABY2Z2E3</accession>
<organism evidence="11 12">
    <name type="scientific">Metamycoplasma neophronis</name>
    <dbReference type="NCBI Taxonomy" id="872983"/>
    <lineage>
        <taxon>Bacteria</taxon>
        <taxon>Bacillati</taxon>
        <taxon>Mycoplasmatota</taxon>
        <taxon>Mycoplasmoidales</taxon>
        <taxon>Metamycoplasmataceae</taxon>
        <taxon>Metamycoplasma</taxon>
    </lineage>
</organism>
<gene>
    <name evidence="11" type="primary">dnaA</name>
    <name evidence="11" type="ORF">FJR74_00700</name>
</gene>
<evidence type="ECO:0000313" key="11">
    <source>
        <dbReference type="EMBL" id="TPR54286.1"/>
    </source>
</evidence>
<evidence type="ECO:0000256" key="8">
    <source>
        <dbReference type="RuleBase" id="RU004227"/>
    </source>
</evidence>
<dbReference type="EMBL" id="VHHP01000002">
    <property type="protein sequence ID" value="TPR54286.1"/>
    <property type="molecule type" value="Genomic_DNA"/>
</dbReference>
<keyword evidence="12" id="KW-1185">Reference proteome</keyword>
<dbReference type="Gene3D" id="1.10.1750.10">
    <property type="match status" value="1"/>
</dbReference>
<dbReference type="CDD" id="cd00009">
    <property type="entry name" value="AAA"/>
    <property type="match status" value="1"/>
</dbReference>
<evidence type="ECO:0000256" key="7">
    <source>
        <dbReference type="RuleBase" id="RU000577"/>
    </source>
</evidence>
<dbReference type="PRINTS" id="PR00051">
    <property type="entry name" value="DNAA"/>
</dbReference>
<evidence type="ECO:0000259" key="10">
    <source>
        <dbReference type="SMART" id="SM00760"/>
    </source>
</evidence>
<reference evidence="11" key="1">
    <citation type="submission" date="2019-06" db="EMBL/GenBank/DDBJ databases">
        <title>Mycoplasma neophronis type strain whole genome sequence.</title>
        <authorList>
            <person name="Spergser J."/>
        </authorList>
    </citation>
    <scope>NUCLEOTIDE SEQUENCE [LARGE SCALE GENOMIC DNA]</scope>
    <source>
        <strain evidence="11">DSM 24097</strain>
    </source>
</reference>
<dbReference type="SUPFAM" id="SSF48295">
    <property type="entry name" value="TrpR-like"/>
    <property type="match status" value="1"/>
</dbReference>
<dbReference type="InterPro" id="IPR013317">
    <property type="entry name" value="DnaA_dom"/>
</dbReference>
<dbReference type="InterPro" id="IPR010921">
    <property type="entry name" value="Trp_repressor/repl_initiator"/>
</dbReference>
<dbReference type="Proteomes" id="UP000316851">
    <property type="component" value="Unassembled WGS sequence"/>
</dbReference>
<keyword evidence="5" id="KW-0446">Lipid-binding</keyword>
<keyword evidence="1" id="KW-0963">Cytoplasm</keyword>
<proteinExistence type="inferred from homology"/>
<evidence type="ECO:0000256" key="2">
    <source>
        <dbReference type="ARBA" id="ARBA00022705"/>
    </source>
</evidence>
<keyword evidence="3 7" id="KW-0547">Nucleotide-binding</keyword>
<sequence>MKTIEEQQADLKVNNLAFQTELKNNAADQLIYNQFLSTIQIVYEMNDSVYIYVPEPIMQYVKQLHNSNIERAIKNVYERHMNVTLISDMNELRKLNPVKVEIPKNTVNNNIKSHLTFDNYVTGKFNQTVLKAARIICQNQDVIYSPLFIYSPSGLGKTHLLHAIGNDMEKAGKRCLYINPDLLTKKLVEQLRNKNQEEINRIVDDLTSYDCLMFDDVQQYGNRESTLNVLFNVINTMISNNKQIIVAGDKKPNDLGGFEQRFITRFNGGLTVEIVSPDINDVISILKFKLIENNINPELWEDDSLKFIARNFSTSIRSIEGAINRIKLFAEDDDYFTYDLSTIQMIFKNVTQIKENITPERIIDAVSKYYKIDKKKITGSSRTEDVVIARRISIYLIRNNFNYTLMEIGKMVGNQSHSTILVSLQWIDQNIKSNSTLKIAIEKIQDNLRKII</sequence>
<comment type="caution">
    <text evidence="11">The sequence shown here is derived from an EMBL/GenBank/DDBJ whole genome shotgun (WGS) entry which is preliminary data.</text>
</comment>
<evidence type="ECO:0000256" key="4">
    <source>
        <dbReference type="ARBA" id="ARBA00022840"/>
    </source>
</evidence>
<feature type="domain" description="AAA+ ATPase" evidence="9">
    <location>
        <begin position="143"/>
        <end position="280"/>
    </location>
</feature>
<comment type="similarity">
    <text evidence="8">Belongs to the DnaA family.</text>
</comment>
<dbReference type="PANTHER" id="PTHR30050">
    <property type="entry name" value="CHROMOSOMAL REPLICATION INITIATOR PROTEIN DNAA"/>
    <property type="match status" value="1"/>
</dbReference>
<dbReference type="Gene3D" id="1.10.8.60">
    <property type="match status" value="1"/>
</dbReference>
<dbReference type="Pfam" id="PF08299">
    <property type="entry name" value="Bac_DnaA_C"/>
    <property type="match status" value="1"/>
</dbReference>
<feature type="domain" description="Chromosomal replication initiator DnaA C-terminal" evidence="10">
    <location>
        <begin position="358"/>
        <end position="427"/>
    </location>
</feature>
<keyword evidence="2 7" id="KW-0235">DNA replication</keyword>